<proteinExistence type="inferred from homology"/>
<dbReference type="CDD" id="cd17320">
    <property type="entry name" value="MFS_MdfA_MDR_like"/>
    <property type="match status" value="1"/>
</dbReference>
<keyword evidence="5 8" id="KW-0812">Transmembrane</keyword>
<keyword evidence="7 8" id="KW-0472">Membrane</keyword>
<feature type="transmembrane region" description="Helical" evidence="8">
    <location>
        <begin position="133"/>
        <end position="152"/>
    </location>
</feature>
<evidence type="ECO:0000259" key="9">
    <source>
        <dbReference type="PROSITE" id="PS50850"/>
    </source>
</evidence>
<gene>
    <name evidence="10" type="ORF">HF519_03840</name>
</gene>
<dbReference type="EMBL" id="JAAXKZ010000008">
    <property type="protein sequence ID" value="NMH90726.1"/>
    <property type="molecule type" value="Genomic_DNA"/>
</dbReference>
<organism evidence="10 11">
    <name type="scientific">Pseudonocardia bannensis</name>
    <dbReference type="NCBI Taxonomy" id="630973"/>
    <lineage>
        <taxon>Bacteria</taxon>
        <taxon>Bacillati</taxon>
        <taxon>Actinomycetota</taxon>
        <taxon>Actinomycetes</taxon>
        <taxon>Pseudonocardiales</taxon>
        <taxon>Pseudonocardiaceae</taxon>
        <taxon>Pseudonocardia</taxon>
    </lineage>
</organism>
<comment type="caution">
    <text evidence="10">The sequence shown here is derived from an EMBL/GenBank/DDBJ whole genome shotgun (WGS) entry which is preliminary data.</text>
</comment>
<evidence type="ECO:0000256" key="7">
    <source>
        <dbReference type="ARBA" id="ARBA00023136"/>
    </source>
</evidence>
<dbReference type="GO" id="GO:0005886">
    <property type="term" value="C:plasma membrane"/>
    <property type="evidence" value="ECO:0007669"/>
    <property type="project" value="UniProtKB-SubCell"/>
</dbReference>
<dbReference type="SUPFAM" id="SSF103473">
    <property type="entry name" value="MFS general substrate transporter"/>
    <property type="match status" value="1"/>
</dbReference>
<dbReference type="AlphaFoldDB" id="A0A848DDQ9"/>
<dbReference type="InterPro" id="IPR036259">
    <property type="entry name" value="MFS_trans_sf"/>
</dbReference>
<evidence type="ECO:0000256" key="4">
    <source>
        <dbReference type="ARBA" id="ARBA00022475"/>
    </source>
</evidence>
<feature type="transmembrane region" description="Helical" evidence="8">
    <location>
        <begin position="212"/>
        <end position="231"/>
    </location>
</feature>
<dbReference type="InterPro" id="IPR020846">
    <property type="entry name" value="MFS_dom"/>
</dbReference>
<feature type="transmembrane region" description="Helical" evidence="8">
    <location>
        <begin position="368"/>
        <end position="389"/>
    </location>
</feature>
<dbReference type="PANTHER" id="PTHR23502">
    <property type="entry name" value="MAJOR FACILITATOR SUPERFAMILY"/>
    <property type="match status" value="1"/>
</dbReference>
<keyword evidence="6 8" id="KW-1133">Transmembrane helix</keyword>
<dbReference type="GO" id="GO:1990961">
    <property type="term" value="P:xenobiotic detoxification by transmembrane export across the plasma membrane"/>
    <property type="evidence" value="ECO:0007669"/>
    <property type="project" value="InterPro"/>
</dbReference>
<dbReference type="GO" id="GO:0042910">
    <property type="term" value="F:xenobiotic transmembrane transporter activity"/>
    <property type="evidence" value="ECO:0007669"/>
    <property type="project" value="InterPro"/>
</dbReference>
<accession>A0A848DDQ9</accession>
<evidence type="ECO:0000313" key="11">
    <source>
        <dbReference type="Proteomes" id="UP000586918"/>
    </source>
</evidence>
<feature type="transmembrane region" description="Helical" evidence="8">
    <location>
        <begin position="251"/>
        <end position="271"/>
    </location>
</feature>
<keyword evidence="11" id="KW-1185">Reference proteome</keyword>
<feature type="transmembrane region" description="Helical" evidence="8">
    <location>
        <begin position="75"/>
        <end position="94"/>
    </location>
</feature>
<dbReference type="Proteomes" id="UP000586918">
    <property type="component" value="Unassembled WGS sequence"/>
</dbReference>
<dbReference type="InterPro" id="IPR011701">
    <property type="entry name" value="MFS"/>
</dbReference>
<feature type="transmembrane region" description="Helical" evidence="8">
    <location>
        <begin position="9"/>
        <end position="31"/>
    </location>
</feature>
<sequence length="407" mass="41494">MGRGQRTRLALLLGAIIALGPLTIDMYLPALPSITADLLTTSATIQLTLTGTLIGLALGQLVVGPLSDALGRRRPLLIGTAVHALASALIIVAPDVAVLGGLRVLQGAGAAAGAVVAMAIVRDLFTGRAAATLLSRLILVMGAAPVLAPTLGGELLRWTQWRGVFAALAVYGLLLIPLAAWGLRETLPPERRRSAGLRNTLRTYRGLLGDRTFVGLVLVAGLAMAGLFGYISGSSFVFQEQFGLDQQQYGLVFGAGAIWLIAATQLNPALLRRFEPRQILVAAMSGGTLAGLVLFATSSTGIGGLVGLLVPLWSVLFATGLVLPNAPALALSRHGEAAGTAAALLGAVQFGVGAIVSPMVGVLGNDALAMGTVVAAAMVLALVVLFAVVRPSRLGDLDDAAAVAAAH</sequence>
<feature type="transmembrane region" description="Helical" evidence="8">
    <location>
        <begin position="302"/>
        <end position="323"/>
    </location>
</feature>
<dbReference type="PROSITE" id="PS50850">
    <property type="entry name" value="MFS"/>
    <property type="match status" value="1"/>
</dbReference>
<comment type="subcellular location">
    <subcellularLocation>
        <location evidence="1">Cell membrane</location>
        <topology evidence="1">Multi-pass membrane protein</topology>
    </subcellularLocation>
</comment>
<evidence type="ECO:0000256" key="6">
    <source>
        <dbReference type="ARBA" id="ARBA00022989"/>
    </source>
</evidence>
<dbReference type="PROSITE" id="PS00216">
    <property type="entry name" value="SUGAR_TRANSPORT_1"/>
    <property type="match status" value="1"/>
</dbReference>
<evidence type="ECO:0000256" key="1">
    <source>
        <dbReference type="ARBA" id="ARBA00004651"/>
    </source>
</evidence>
<dbReference type="PANTHER" id="PTHR23502:SF132">
    <property type="entry name" value="POLYAMINE TRANSPORTER 2-RELATED"/>
    <property type="match status" value="1"/>
</dbReference>
<feature type="transmembrane region" description="Helical" evidence="8">
    <location>
        <begin position="43"/>
        <end position="63"/>
    </location>
</feature>
<reference evidence="10 11" key="1">
    <citation type="submission" date="2020-04" db="EMBL/GenBank/DDBJ databases">
        <authorList>
            <person name="Klaysubun C."/>
            <person name="Duangmal K."/>
            <person name="Lipun K."/>
        </authorList>
    </citation>
    <scope>NUCLEOTIDE SEQUENCE [LARGE SCALE GENOMIC DNA]</scope>
    <source>
        <strain evidence="10 11">DSM 45300</strain>
    </source>
</reference>
<feature type="transmembrane region" description="Helical" evidence="8">
    <location>
        <begin position="164"/>
        <end position="183"/>
    </location>
</feature>
<dbReference type="InterPro" id="IPR004812">
    <property type="entry name" value="Efflux_drug-R_Bcr/CmlA"/>
</dbReference>
<feature type="transmembrane region" description="Helical" evidence="8">
    <location>
        <begin position="278"/>
        <end position="296"/>
    </location>
</feature>
<comment type="similarity">
    <text evidence="2">Belongs to the major facilitator superfamily. Bcr/CmlA family.</text>
</comment>
<dbReference type="Gene3D" id="1.20.1720.10">
    <property type="entry name" value="Multidrug resistance protein D"/>
    <property type="match status" value="1"/>
</dbReference>
<evidence type="ECO:0000256" key="3">
    <source>
        <dbReference type="ARBA" id="ARBA00022448"/>
    </source>
</evidence>
<feature type="transmembrane region" description="Helical" evidence="8">
    <location>
        <begin position="335"/>
        <end position="356"/>
    </location>
</feature>
<dbReference type="InterPro" id="IPR005829">
    <property type="entry name" value="Sugar_transporter_CS"/>
</dbReference>
<feature type="domain" description="Major facilitator superfamily (MFS) profile" evidence="9">
    <location>
        <begin position="7"/>
        <end position="393"/>
    </location>
</feature>
<keyword evidence="3" id="KW-0813">Transport</keyword>
<dbReference type="Pfam" id="PF07690">
    <property type="entry name" value="MFS_1"/>
    <property type="match status" value="1"/>
</dbReference>
<evidence type="ECO:0000256" key="8">
    <source>
        <dbReference type="SAM" id="Phobius"/>
    </source>
</evidence>
<evidence type="ECO:0000256" key="5">
    <source>
        <dbReference type="ARBA" id="ARBA00022692"/>
    </source>
</evidence>
<protein>
    <submittedName>
        <fullName evidence="10">Multidrug effflux MFS transporter</fullName>
    </submittedName>
</protein>
<evidence type="ECO:0000313" key="10">
    <source>
        <dbReference type="EMBL" id="NMH90726.1"/>
    </source>
</evidence>
<name>A0A848DDQ9_9PSEU</name>
<dbReference type="NCBIfam" id="TIGR00710">
    <property type="entry name" value="efflux_Bcr_CflA"/>
    <property type="match status" value="1"/>
</dbReference>
<keyword evidence="4" id="KW-1003">Cell membrane</keyword>
<evidence type="ECO:0000256" key="2">
    <source>
        <dbReference type="ARBA" id="ARBA00006236"/>
    </source>
</evidence>
<feature type="transmembrane region" description="Helical" evidence="8">
    <location>
        <begin position="100"/>
        <end position="121"/>
    </location>
</feature>
<dbReference type="FunFam" id="1.20.1720.10:FF:000005">
    <property type="entry name" value="Bcr/CflA family efflux transporter"/>
    <property type="match status" value="1"/>
</dbReference>